<evidence type="ECO:0000259" key="9">
    <source>
        <dbReference type="PROSITE" id="PS50893"/>
    </source>
</evidence>
<evidence type="ECO:0000256" key="5">
    <source>
        <dbReference type="ARBA" id="ARBA00022840"/>
    </source>
</evidence>
<keyword evidence="4" id="KW-0547">Nucleotide-binding</keyword>
<feature type="transmembrane region" description="Helical" evidence="8">
    <location>
        <begin position="158"/>
        <end position="177"/>
    </location>
</feature>
<evidence type="ECO:0000256" key="8">
    <source>
        <dbReference type="SAM" id="Phobius"/>
    </source>
</evidence>
<dbReference type="Gene3D" id="3.40.50.300">
    <property type="entry name" value="P-loop containing nucleotide triphosphate hydrolases"/>
    <property type="match status" value="1"/>
</dbReference>
<evidence type="ECO:0000313" key="11">
    <source>
        <dbReference type="EMBL" id="TDU25773.1"/>
    </source>
</evidence>
<organism evidence="11 12">
    <name type="scientific">Panacagrimonas perspica</name>
    <dbReference type="NCBI Taxonomy" id="381431"/>
    <lineage>
        <taxon>Bacteria</taxon>
        <taxon>Pseudomonadati</taxon>
        <taxon>Pseudomonadota</taxon>
        <taxon>Gammaproteobacteria</taxon>
        <taxon>Nevskiales</taxon>
        <taxon>Nevskiaceae</taxon>
        <taxon>Panacagrimonas</taxon>
    </lineage>
</organism>
<reference evidence="11 12" key="1">
    <citation type="submission" date="2019-03" db="EMBL/GenBank/DDBJ databases">
        <title>Genomic Encyclopedia of Type Strains, Phase IV (KMG-IV): sequencing the most valuable type-strain genomes for metagenomic binning, comparative biology and taxonomic classification.</title>
        <authorList>
            <person name="Goeker M."/>
        </authorList>
    </citation>
    <scope>NUCLEOTIDE SEQUENCE [LARGE SCALE GENOMIC DNA]</scope>
    <source>
        <strain evidence="11 12">DSM 26377</strain>
    </source>
</reference>
<dbReference type="InterPro" id="IPR011527">
    <property type="entry name" value="ABC1_TM_dom"/>
</dbReference>
<dbReference type="PROSITE" id="PS50893">
    <property type="entry name" value="ABC_TRANSPORTER_2"/>
    <property type="match status" value="1"/>
</dbReference>
<keyword evidence="6 8" id="KW-1133">Transmembrane helix</keyword>
<dbReference type="InterPro" id="IPR036640">
    <property type="entry name" value="ABC1_TM_sf"/>
</dbReference>
<protein>
    <submittedName>
        <fullName evidence="11">Putative ATP-binding cassette transporter</fullName>
    </submittedName>
</protein>
<sequence length="590" mass="64605">MTTPVEAAIARTGLTRQLVTIVRALYASPAGKALLLVALGIVVVVGATSYGQIRLNSWNKDFFDALSRRDMRDFMFQLGVFFIIAGVLLVLNVAQRWLVEMLKLKLREGMVRDLVGQWMLPRRAFWLAQAGAMGTNPDQRMHDDARHLSDMSADLSVGLLQASILFMSFAGVLWVISADFSIRISEKDYAVPGFMVWAAVLYAGLGSLLSYWVGRSLVGRNAERYEREAELRLSLVRVNEHLDGISLANGEAGEKRRVERHLDELLAASRRLVLGLTNLTWVTAGFGWMTTVAPILVAAPLYFSGKVSFGGLMMAAAAFTQAQSSLRWFVDNFSILADWRATLLRVANFRQALVMDHSLTGTASRIEYAQGEAGRLKVDNLQVDSQTGRDRLDETSLVVTAGERVQIVGAPGTAKTQLFRALAGLSPWGEGRVERPAEEPVYYMPRGTPYLPRGSLREVLAYPSRVADFGEGAFAVALSRLGLGRLAPSLDVTKRWDQELSQDEQLSLAFARIVLQAPPWLIIDDALGSLDDEGLRRVVDIFQKELIRTGVVHIGRAVQGGDPLFSRVVNLVKADGAVASGNEAAEGGAS</sequence>
<dbReference type="InterPro" id="IPR003439">
    <property type="entry name" value="ABC_transporter-like_ATP-bd"/>
</dbReference>
<accession>A0A4R7NX07</accession>
<dbReference type="PANTHER" id="PTHR11384">
    <property type="entry name" value="ATP-BINDING CASSETTE, SUB-FAMILY D MEMBER"/>
    <property type="match status" value="1"/>
</dbReference>
<keyword evidence="2" id="KW-0813">Transport</keyword>
<evidence type="ECO:0000256" key="3">
    <source>
        <dbReference type="ARBA" id="ARBA00022692"/>
    </source>
</evidence>
<keyword evidence="5 11" id="KW-0067">ATP-binding</keyword>
<feature type="transmembrane region" description="Helical" evidence="8">
    <location>
        <begin position="279"/>
        <end position="303"/>
    </location>
</feature>
<keyword evidence="12" id="KW-1185">Reference proteome</keyword>
<feature type="transmembrane region" description="Helical" evidence="8">
    <location>
        <begin position="189"/>
        <end position="213"/>
    </location>
</feature>
<dbReference type="GO" id="GO:0005886">
    <property type="term" value="C:plasma membrane"/>
    <property type="evidence" value="ECO:0007669"/>
    <property type="project" value="UniProtKB-SubCell"/>
</dbReference>
<keyword evidence="3 8" id="KW-0812">Transmembrane</keyword>
<name>A0A4R7NX07_9GAMM</name>
<dbReference type="GO" id="GO:0016887">
    <property type="term" value="F:ATP hydrolysis activity"/>
    <property type="evidence" value="ECO:0007669"/>
    <property type="project" value="InterPro"/>
</dbReference>
<comment type="subcellular location">
    <subcellularLocation>
        <location evidence="1">Cell membrane</location>
        <topology evidence="1">Multi-pass membrane protein</topology>
    </subcellularLocation>
</comment>
<dbReference type="SUPFAM" id="SSF52540">
    <property type="entry name" value="P-loop containing nucleoside triphosphate hydrolases"/>
    <property type="match status" value="1"/>
</dbReference>
<proteinExistence type="predicted"/>
<evidence type="ECO:0000256" key="6">
    <source>
        <dbReference type="ARBA" id="ARBA00022989"/>
    </source>
</evidence>
<dbReference type="AlphaFoldDB" id="A0A4R7NX07"/>
<dbReference type="InterPro" id="IPR050835">
    <property type="entry name" value="ABC_transporter_sub-D"/>
</dbReference>
<dbReference type="Pfam" id="PF00005">
    <property type="entry name" value="ABC_tran"/>
    <property type="match status" value="1"/>
</dbReference>
<dbReference type="EMBL" id="SOBT01000011">
    <property type="protein sequence ID" value="TDU25773.1"/>
    <property type="molecule type" value="Genomic_DNA"/>
</dbReference>
<dbReference type="SMART" id="SM00382">
    <property type="entry name" value="AAA"/>
    <property type="match status" value="1"/>
</dbReference>
<dbReference type="GO" id="GO:0005524">
    <property type="term" value="F:ATP binding"/>
    <property type="evidence" value="ECO:0007669"/>
    <property type="project" value="UniProtKB-KW"/>
</dbReference>
<dbReference type="InterPro" id="IPR027417">
    <property type="entry name" value="P-loop_NTPase"/>
</dbReference>
<evidence type="ECO:0000256" key="1">
    <source>
        <dbReference type="ARBA" id="ARBA00004651"/>
    </source>
</evidence>
<dbReference type="Pfam" id="PF06472">
    <property type="entry name" value="ABC_membrane_2"/>
    <property type="match status" value="1"/>
</dbReference>
<evidence type="ECO:0000256" key="7">
    <source>
        <dbReference type="ARBA" id="ARBA00023136"/>
    </source>
</evidence>
<feature type="transmembrane region" description="Helical" evidence="8">
    <location>
        <begin position="33"/>
        <end position="53"/>
    </location>
</feature>
<gene>
    <name evidence="11" type="ORF">DFR24_4218</name>
</gene>
<feature type="domain" description="ABC transmembrane type-1" evidence="10">
    <location>
        <begin position="39"/>
        <end position="338"/>
    </location>
</feature>
<evidence type="ECO:0000313" key="12">
    <source>
        <dbReference type="Proteomes" id="UP000295341"/>
    </source>
</evidence>
<feature type="transmembrane region" description="Helical" evidence="8">
    <location>
        <begin position="74"/>
        <end position="94"/>
    </location>
</feature>
<keyword evidence="7 8" id="KW-0472">Membrane</keyword>
<evidence type="ECO:0000259" key="10">
    <source>
        <dbReference type="PROSITE" id="PS50929"/>
    </source>
</evidence>
<evidence type="ECO:0000256" key="4">
    <source>
        <dbReference type="ARBA" id="ARBA00022741"/>
    </source>
</evidence>
<dbReference type="PANTHER" id="PTHR11384:SF59">
    <property type="entry name" value="LYSOSOMAL COBALAMIN TRANSPORTER ABCD4"/>
    <property type="match status" value="1"/>
</dbReference>
<dbReference type="SUPFAM" id="SSF90123">
    <property type="entry name" value="ABC transporter transmembrane region"/>
    <property type="match status" value="1"/>
</dbReference>
<dbReference type="GO" id="GO:0140359">
    <property type="term" value="F:ABC-type transporter activity"/>
    <property type="evidence" value="ECO:0007669"/>
    <property type="project" value="InterPro"/>
</dbReference>
<dbReference type="PROSITE" id="PS50929">
    <property type="entry name" value="ABC_TM1F"/>
    <property type="match status" value="1"/>
</dbReference>
<dbReference type="Gene3D" id="1.20.1560.10">
    <property type="entry name" value="ABC transporter type 1, transmembrane domain"/>
    <property type="match status" value="1"/>
</dbReference>
<comment type="caution">
    <text evidence="11">The sequence shown here is derived from an EMBL/GenBank/DDBJ whole genome shotgun (WGS) entry which is preliminary data.</text>
</comment>
<feature type="domain" description="ABC transporter" evidence="9">
    <location>
        <begin position="376"/>
        <end position="584"/>
    </location>
</feature>
<evidence type="ECO:0000256" key="2">
    <source>
        <dbReference type="ARBA" id="ARBA00022448"/>
    </source>
</evidence>
<dbReference type="Proteomes" id="UP000295341">
    <property type="component" value="Unassembled WGS sequence"/>
</dbReference>
<dbReference type="InterPro" id="IPR003593">
    <property type="entry name" value="AAA+_ATPase"/>
</dbReference>